<sequence>MSSEYSRRGRNWFSAMGVLFIIMAGIVLIRNMILWSPEFALDFLLGPDITNEKISVGMIAFGLILIGWGYRKPNVKTN</sequence>
<gene>
    <name evidence="2" type="ORF">A7X95_06100</name>
</gene>
<comment type="caution">
    <text evidence="2">The sequence shown here is derived from an EMBL/GenBank/DDBJ whole genome shotgun (WGS) entry which is preliminary data.</text>
</comment>
<reference evidence="2 3" key="1">
    <citation type="submission" date="2018-04" db="EMBL/GenBank/DDBJ databases">
        <title>Transcriptomics of ammonia oxidizing archaea.</title>
        <authorList>
            <person name="Carini P."/>
        </authorList>
    </citation>
    <scope>NUCLEOTIDE SEQUENCE [LARGE SCALE GENOMIC DNA]</scope>
    <source>
        <strain evidence="2 3">U25</strain>
    </source>
</reference>
<keyword evidence="1" id="KW-0812">Transmembrane</keyword>
<dbReference type="EMBL" id="LXWN01000002">
    <property type="protein sequence ID" value="PTL87460.1"/>
    <property type="molecule type" value="Genomic_DNA"/>
</dbReference>
<name>A0A2R6TAA4_9ARCH</name>
<keyword evidence="1" id="KW-0472">Membrane</keyword>
<evidence type="ECO:0000256" key="1">
    <source>
        <dbReference type="SAM" id="Phobius"/>
    </source>
</evidence>
<feature type="transmembrane region" description="Helical" evidence="1">
    <location>
        <begin position="54"/>
        <end position="70"/>
    </location>
</feature>
<feature type="transmembrane region" description="Helical" evidence="1">
    <location>
        <begin position="12"/>
        <end position="34"/>
    </location>
</feature>
<organism evidence="2 3">
    <name type="scientific">Candidatus Nitrosopelagicus brevis</name>
    <dbReference type="NCBI Taxonomy" id="1410606"/>
    <lineage>
        <taxon>Archaea</taxon>
        <taxon>Nitrososphaerota</taxon>
    </lineage>
</organism>
<protein>
    <submittedName>
        <fullName evidence="2">Uncharacterized protein</fullName>
    </submittedName>
</protein>
<proteinExistence type="predicted"/>
<dbReference type="OrthoDB" id="8673at2157"/>
<keyword evidence="3" id="KW-1185">Reference proteome</keyword>
<dbReference type="Proteomes" id="UP000241022">
    <property type="component" value="Unassembled WGS sequence"/>
</dbReference>
<evidence type="ECO:0000313" key="3">
    <source>
        <dbReference type="Proteomes" id="UP000241022"/>
    </source>
</evidence>
<dbReference type="GeneID" id="24816105"/>
<keyword evidence="1" id="KW-1133">Transmembrane helix</keyword>
<dbReference type="RefSeq" id="WP_048104490.1">
    <property type="nucleotide sequence ID" value="NZ_CP007026.1"/>
</dbReference>
<evidence type="ECO:0000313" key="2">
    <source>
        <dbReference type="EMBL" id="PTL87460.1"/>
    </source>
</evidence>
<dbReference type="AlphaFoldDB" id="A0A2R6TAA4"/>
<accession>A0A2R6TAA4</accession>